<dbReference type="PROSITE" id="PS51819">
    <property type="entry name" value="VOC"/>
    <property type="match status" value="2"/>
</dbReference>
<evidence type="ECO:0000313" key="4">
    <source>
        <dbReference type="Proteomes" id="UP001596116"/>
    </source>
</evidence>
<gene>
    <name evidence="3" type="ORF">ACFMB1_09240</name>
</gene>
<proteinExistence type="predicted"/>
<accession>A0ABW1KUD5</accession>
<keyword evidence="4" id="KW-1185">Reference proteome</keyword>
<dbReference type="SUPFAM" id="SSF54593">
    <property type="entry name" value="Glyoxalase/Bleomycin resistance protein/Dihydroxybiphenyl dioxygenase"/>
    <property type="match status" value="2"/>
</dbReference>
<dbReference type="Proteomes" id="UP001596116">
    <property type="component" value="Unassembled WGS sequence"/>
</dbReference>
<dbReference type="RefSeq" id="WP_379878752.1">
    <property type="nucleotide sequence ID" value="NZ_JBHPON010000001.1"/>
</dbReference>
<evidence type="ECO:0000256" key="1">
    <source>
        <dbReference type="SAM" id="SignalP"/>
    </source>
</evidence>
<feature type="signal peptide" evidence="1">
    <location>
        <begin position="1"/>
        <end position="22"/>
    </location>
</feature>
<name>A0ABW1KUD5_9PROT</name>
<sequence>MCKLIKTVFVAGLSLTAASAFGKEPATDGAEASSVRALITQDSMNVYRRFVPEQTQAMVAFYHEVLGLTPLQPIDLGGGQQMILFGIGGGQIKLAAGLKEGRDYHLGGVNDATGIRTFTLYFPDETALVERLEAHGYAAPDFADRGDGARAALVEDPGGFSLELVIAPDASAQTYEQVEVGINASDLDESRAFYRDFVGLDELPPVEDALLNVTKYPYRHGATTINVWSAGEALPADTGSAGIQYVVSDVDAVDANAKTREITVETPLGNLPGFDLRFVWLNDPDGITNYFAQVGARVNSSE</sequence>
<keyword evidence="1" id="KW-0732">Signal</keyword>
<organism evidence="3 4">
    <name type="scientific">Hyphococcus aureus</name>
    <dbReference type="NCBI Taxonomy" id="2666033"/>
    <lineage>
        <taxon>Bacteria</taxon>
        <taxon>Pseudomonadati</taxon>
        <taxon>Pseudomonadota</taxon>
        <taxon>Alphaproteobacteria</taxon>
        <taxon>Parvularculales</taxon>
        <taxon>Parvularculaceae</taxon>
        <taxon>Hyphococcus</taxon>
    </lineage>
</organism>
<evidence type="ECO:0000313" key="3">
    <source>
        <dbReference type="EMBL" id="MFC6035725.1"/>
    </source>
</evidence>
<reference evidence="3 4" key="1">
    <citation type="submission" date="2024-09" db="EMBL/GenBank/DDBJ databases">
        <authorList>
            <person name="Zhang Z.-H."/>
        </authorList>
    </citation>
    <scope>NUCLEOTIDE SEQUENCE [LARGE SCALE GENOMIC DNA]</scope>
    <source>
        <strain evidence="3 4">HHTR114</strain>
    </source>
</reference>
<feature type="domain" description="VOC" evidence="2">
    <location>
        <begin position="43"/>
        <end position="167"/>
    </location>
</feature>
<comment type="caution">
    <text evidence="3">The sequence shown here is derived from an EMBL/GenBank/DDBJ whole genome shotgun (WGS) entry which is preliminary data.</text>
</comment>
<dbReference type="InterPro" id="IPR029068">
    <property type="entry name" value="Glyas_Bleomycin-R_OHBP_Dase"/>
</dbReference>
<feature type="domain" description="VOC" evidence="2">
    <location>
        <begin position="174"/>
        <end position="294"/>
    </location>
</feature>
<evidence type="ECO:0000259" key="2">
    <source>
        <dbReference type="PROSITE" id="PS51819"/>
    </source>
</evidence>
<feature type="chain" id="PRO_5046164373" evidence="1">
    <location>
        <begin position="23"/>
        <end position="302"/>
    </location>
</feature>
<dbReference type="InterPro" id="IPR037523">
    <property type="entry name" value="VOC_core"/>
</dbReference>
<dbReference type="EMBL" id="JBHPON010000001">
    <property type="protein sequence ID" value="MFC6035725.1"/>
    <property type="molecule type" value="Genomic_DNA"/>
</dbReference>
<dbReference type="CDD" id="cd06587">
    <property type="entry name" value="VOC"/>
    <property type="match status" value="1"/>
</dbReference>
<dbReference type="InterPro" id="IPR004360">
    <property type="entry name" value="Glyas_Fos-R_dOase_dom"/>
</dbReference>
<dbReference type="Gene3D" id="3.10.180.10">
    <property type="entry name" value="2,3-Dihydroxybiphenyl 1,2-Dioxygenase, domain 1"/>
    <property type="match status" value="2"/>
</dbReference>
<dbReference type="Pfam" id="PF00903">
    <property type="entry name" value="Glyoxalase"/>
    <property type="match status" value="2"/>
</dbReference>
<protein>
    <submittedName>
        <fullName evidence="3">VOC family protein</fullName>
    </submittedName>
</protein>